<protein>
    <submittedName>
        <fullName evidence="7">Msf1 domain protein</fullName>
    </submittedName>
</protein>
<feature type="compositionally biased region" description="Polar residues" evidence="5">
    <location>
        <begin position="159"/>
        <end position="170"/>
    </location>
</feature>
<evidence type="ECO:0000256" key="4">
    <source>
        <dbReference type="ARBA" id="ARBA00023136"/>
    </source>
</evidence>
<evidence type="ECO:0000256" key="1">
    <source>
        <dbReference type="ARBA" id="ARBA00004167"/>
    </source>
</evidence>
<feature type="region of interest" description="Disordered" evidence="5">
    <location>
        <begin position="157"/>
        <end position="216"/>
    </location>
</feature>
<dbReference type="GO" id="GO:0016020">
    <property type="term" value="C:membrane"/>
    <property type="evidence" value="ECO:0007669"/>
    <property type="project" value="UniProtKB-SubCell"/>
</dbReference>
<dbReference type="Proteomes" id="UP001281614">
    <property type="component" value="Unassembled WGS sequence"/>
</dbReference>
<organism evidence="7 8">
    <name type="scientific">Colletotrichum kahawae</name>
    <name type="common">Coffee berry disease fungus</name>
    <dbReference type="NCBI Taxonomy" id="34407"/>
    <lineage>
        <taxon>Eukaryota</taxon>
        <taxon>Fungi</taxon>
        <taxon>Dikarya</taxon>
        <taxon>Ascomycota</taxon>
        <taxon>Pezizomycotina</taxon>
        <taxon>Sordariomycetes</taxon>
        <taxon>Hypocreomycetidae</taxon>
        <taxon>Glomerellales</taxon>
        <taxon>Glomerellaceae</taxon>
        <taxon>Colletotrichum</taxon>
        <taxon>Colletotrichum gloeosporioides species complex</taxon>
    </lineage>
</organism>
<name>A0AAD9YPH1_COLKA</name>
<reference evidence="7" key="1">
    <citation type="submission" date="2023-02" db="EMBL/GenBank/DDBJ databases">
        <title>Colletotrichum kahawae CIFC_Que2 genome sequencing and assembly.</title>
        <authorList>
            <person name="Baroncelli R."/>
        </authorList>
    </citation>
    <scope>NUCLEOTIDE SEQUENCE</scope>
    <source>
        <strain evidence="7">CIFC_Que2</strain>
    </source>
</reference>
<dbReference type="GO" id="GO:0071944">
    <property type="term" value="C:cell periphery"/>
    <property type="evidence" value="ECO:0007669"/>
    <property type="project" value="UniProtKB-ARBA"/>
</dbReference>
<evidence type="ECO:0000256" key="2">
    <source>
        <dbReference type="ARBA" id="ARBA00022692"/>
    </source>
</evidence>
<comment type="caution">
    <text evidence="7">The sequence shown here is derived from an EMBL/GenBank/DDBJ whole genome shotgun (WGS) entry which is preliminary data.</text>
</comment>
<evidence type="ECO:0000313" key="7">
    <source>
        <dbReference type="EMBL" id="KAK2773114.1"/>
    </source>
</evidence>
<proteinExistence type="predicted"/>
<keyword evidence="4 6" id="KW-0472">Membrane</keyword>
<dbReference type="PANTHER" id="PTHR15549">
    <property type="entry name" value="PAIRED IMMUNOGLOBULIN-LIKE TYPE 2 RECEPTOR"/>
    <property type="match status" value="1"/>
</dbReference>
<keyword evidence="8" id="KW-1185">Reference proteome</keyword>
<keyword evidence="3 6" id="KW-1133">Transmembrane helix</keyword>
<feature type="transmembrane region" description="Helical" evidence="6">
    <location>
        <begin position="127"/>
        <end position="148"/>
    </location>
</feature>
<evidence type="ECO:0000256" key="5">
    <source>
        <dbReference type="SAM" id="MobiDB-lite"/>
    </source>
</evidence>
<evidence type="ECO:0000256" key="6">
    <source>
        <dbReference type="SAM" id="Phobius"/>
    </source>
</evidence>
<sequence>MPRAAASSPTAQTAMISLILARIKESYSKVVKIINSAFLLAGTDQLPMDQMDQQVTACGDGNLADESICCGNREEARACCEAGLEVRIVDGQVVTTTSAVGITPTQSPSASPSATNSGNTSSNAGTIGGAVGGGAAAIMIIGLIWFIWHRRRKAAKAGSASNTATMAELNSDTRKKFNLQTSPPPGYSRPPSELPTAIPQRPVELAGDYLPQRAAS</sequence>
<dbReference type="InterPro" id="IPR051694">
    <property type="entry name" value="Immunoregulatory_rcpt-like"/>
</dbReference>
<feature type="compositionally biased region" description="Low complexity" evidence="5">
    <location>
        <begin position="103"/>
        <end position="121"/>
    </location>
</feature>
<comment type="subcellular location">
    <subcellularLocation>
        <location evidence="1">Membrane</location>
        <topology evidence="1">Single-pass membrane protein</topology>
    </subcellularLocation>
</comment>
<dbReference type="EMBL" id="VYYT01000059">
    <property type="protein sequence ID" value="KAK2773114.1"/>
    <property type="molecule type" value="Genomic_DNA"/>
</dbReference>
<evidence type="ECO:0000256" key="3">
    <source>
        <dbReference type="ARBA" id="ARBA00022989"/>
    </source>
</evidence>
<keyword evidence="2 6" id="KW-0812">Transmembrane</keyword>
<accession>A0AAD9YPH1</accession>
<evidence type="ECO:0000313" key="8">
    <source>
        <dbReference type="Proteomes" id="UP001281614"/>
    </source>
</evidence>
<dbReference type="AlphaFoldDB" id="A0AAD9YPH1"/>
<gene>
    <name evidence="7" type="ORF">CKAH01_13658</name>
</gene>
<feature type="region of interest" description="Disordered" evidence="5">
    <location>
        <begin position="99"/>
        <end position="121"/>
    </location>
</feature>